<proteinExistence type="predicted"/>
<feature type="compositionally biased region" description="Pro residues" evidence="1">
    <location>
        <begin position="298"/>
        <end position="311"/>
    </location>
</feature>
<evidence type="ECO:0000313" key="2">
    <source>
        <dbReference type="EMBL" id="KAF2652985.1"/>
    </source>
</evidence>
<protein>
    <submittedName>
        <fullName evidence="2">Uncharacterized protein</fullName>
    </submittedName>
</protein>
<dbReference type="OrthoDB" id="3801338at2759"/>
<feature type="region of interest" description="Disordered" evidence="1">
    <location>
        <begin position="567"/>
        <end position="603"/>
    </location>
</feature>
<feature type="compositionally biased region" description="Low complexity" evidence="1">
    <location>
        <begin position="107"/>
        <end position="117"/>
    </location>
</feature>
<feature type="compositionally biased region" description="Basic and acidic residues" evidence="1">
    <location>
        <begin position="118"/>
        <end position="144"/>
    </location>
</feature>
<feature type="compositionally biased region" description="Basic and acidic residues" evidence="1">
    <location>
        <begin position="252"/>
        <end position="262"/>
    </location>
</feature>
<dbReference type="EMBL" id="MU004390">
    <property type="protein sequence ID" value="KAF2652985.1"/>
    <property type="molecule type" value="Genomic_DNA"/>
</dbReference>
<feature type="compositionally biased region" description="Polar residues" evidence="1">
    <location>
        <begin position="265"/>
        <end position="276"/>
    </location>
</feature>
<reference evidence="2" key="1">
    <citation type="journal article" date="2020" name="Stud. Mycol.">
        <title>101 Dothideomycetes genomes: a test case for predicting lifestyles and emergence of pathogens.</title>
        <authorList>
            <person name="Haridas S."/>
            <person name="Albert R."/>
            <person name="Binder M."/>
            <person name="Bloem J."/>
            <person name="Labutti K."/>
            <person name="Salamov A."/>
            <person name="Andreopoulos B."/>
            <person name="Baker S."/>
            <person name="Barry K."/>
            <person name="Bills G."/>
            <person name="Bluhm B."/>
            <person name="Cannon C."/>
            <person name="Castanera R."/>
            <person name="Culley D."/>
            <person name="Daum C."/>
            <person name="Ezra D."/>
            <person name="Gonzalez J."/>
            <person name="Henrissat B."/>
            <person name="Kuo A."/>
            <person name="Liang C."/>
            <person name="Lipzen A."/>
            <person name="Lutzoni F."/>
            <person name="Magnuson J."/>
            <person name="Mondo S."/>
            <person name="Nolan M."/>
            <person name="Ohm R."/>
            <person name="Pangilinan J."/>
            <person name="Park H.-J."/>
            <person name="Ramirez L."/>
            <person name="Alfaro M."/>
            <person name="Sun H."/>
            <person name="Tritt A."/>
            <person name="Yoshinaga Y."/>
            <person name="Zwiers L.-H."/>
            <person name="Turgeon B."/>
            <person name="Goodwin S."/>
            <person name="Spatafora J."/>
            <person name="Crous P."/>
            <person name="Grigoriev I."/>
        </authorList>
    </citation>
    <scope>NUCLEOTIDE SEQUENCE</scope>
    <source>
        <strain evidence="2">CBS 122681</strain>
    </source>
</reference>
<feature type="region of interest" description="Disordered" evidence="1">
    <location>
        <begin position="18"/>
        <end position="144"/>
    </location>
</feature>
<dbReference type="Proteomes" id="UP000799324">
    <property type="component" value="Unassembled WGS sequence"/>
</dbReference>
<feature type="region of interest" description="Disordered" evidence="1">
    <location>
        <begin position="221"/>
        <end position="346"/>
    </location>
</feature>
<dbReference type="AlphaFoldDB" id="A0A6A6SZ33"/>
<name>A0A6A6SZ33_9PLEO</name>
<evidence type="ECO:0000313" key="3">
    <source>
        <dbReference type="Proteomes" id="UP000799324"/>
    </source>
</evidence>
<keyword evidence="3" id="KW-1185">Reference proteome</keyword>
<gene>
    <name evidence="2" type="ORF">K491DRAFT_695139</name>
</gene>
<evidence type="ECO:0000256" key="1">
    <source>
        <dbReference type="SAM" id="MobiDB-lite"/>
    </source>
</evidence>
<sequence length="603" mass="65887">MTNPAGFWAQKNAAVFHATTPASKSQAPGEVSKDDSKPSPGNPIALEKPQNKTSWADIVEEDGDLPVQATPTPINGKANGIVNGTSFKKNAGSHPSQEKKSWRSVKAGGPSSANGSGAKEEWTSFPSKREAAPDQTTKKMDERIRDLESELQKKEFELETKELELQNKESWIKTLVAEVDDKDRKTNALEEDLDKKSQRIHELEAVIKNLQVSLKVAIKSKEQEGKISSTLKPQPAPEEETWVEVNKPSASVKEHEARKDDASETEQPAQLQSPPTSEAEIMSELDLPAPLEDAESPEPSPAAAPEAPQPPQTQQVSTAAKPKAPTSKDVPPPKPAPKLSFPLKNGGKIEKNAATETWANHPENKPGSWSAGQTTKDIRDMTQAERQALGKGPTITVMIGNKQFHGVPKHMFMYVSPKVKAFFDDHANESYLSLKEGQVAPAVMQVIVDWLKNMCTSPKVYSLKLRGDTMQDLAIRRDCYYLGMEKYVAHFTKQYCDKVRSGFPSLENIALIEKSTGDDDTLFRCMSNNLAVARVKNNIPEPEKFEAFLEKHPRLAQAIGSIEVQLKANRSGASTPKQGPKKVGKRGSPLKGNAGSAGVAPES</sequence>
<organism evidence="2 3">
    <name type="scientific">Lophiostoma macrostomum CBS 122681</name>
    <dbReference type="NCBI Taxonomy" id="1314788"/>
    <lineage>
        <taxon>Eukaryota</taxon>
        <taxon>Fungi</taxon>
        <taxon>Dikarya</taxon>
        <taxon>Ascomycota</taxon>
        <taxon>Pezizomycotina</taxon>
        <taxon>Dothideomycetes</taxon>
        <taxon>Pleosporomycetidae</taxon>
        <taxon>Pleosporales</taxon>
        <taxon>Lophiostomataceae</taxon>
        <taxon>Lophiostoma</taxon>
    </lineage>
</organism>
<accession>A0A6A6SZ33</accession>